<dbReference type="PANTHER" id="PTHR34219:SF3">
    <property type="entry name" value="BLL7967 PROTEIN"/>
    <property type="match status" value="1"/>
</dbReference>
<comment type="caution">
    <text evidence="2">The sequence shown here is derived from an EMBL/GenBank/DDBJ whole genome shotgun (WGS) entry which is preliminary data.</text>
</comment>
<name>A0ABW4WZ23_9BACT</name>
<dbReference type="PANTHER" id="PTHR34219">
    <property type="entry name" value="IRON-REGULATED INNER MEMBRANE PROTEIN-RELATED"/>
    <property type="match status" value="1"/>
</dbReference>
<dbReference type="RefSeq" id="WP_229958549.1">
    <property type="nucleotide sequence ID" value="NZ_JAJJWI010000003.1"/>
</dbReference>
<dbReference type="InterPro" id="IPR005625">
    <property type="entry name" value="PepSY-ass_TM"/>
</dbReference>
<keyword evidence="1" id="KW-0812">Transmembrane</keyword>
<dbReference type="Pfam" id="PF03929">
    <property type="entry name" value="PepSY_TM"/>
    <property type="match status" value="1"/>
</dbReference>
<evidence type="ECO:0000313" key="2">
    <source>
        <dbReference type="EMBL" id="MFD2067894.1"/>
    </source>
</evidence>
<keyword evidence="1" id="KW-0472">Membrane</keyword>
<evidence type="ECO:0000256" key="1">
    <source>
        <dbReference type="SAM" id="Phobius"/>
    </source>
</evidence>
<accession>A0ABW4WZ23</accession>
<keyword evidence="1" id="KW-1133">Transmembrane helix</keyword>
<reference evidence="3" key="1">
    <citation type="journal article" date="2019" name="Int. J. Syst. Evol. Microbiol.">
        <title>The Global Catalogue of Microorganisms (GCM) 10K type strain sequencing project: providing services to taxonomists for standard genome sequencing and annotation.</title>
        <authorList>
            <consortium name="The Broad Institute Genomics Platform"/>
            <consortium name="The Broad Institute Genome Sequencing Center for Infectious Disease"/>
            <person name="Wu L."/>
            <person name="Ma J."/>
        </authorList>
    </citation>
    <scope>NUCLEOTIDE SEQUENCE [LARGE SCALE GENOMIC DNA]</scope>
    <source>
        <strain evidence="3">JCM 16545</strain>
    </source>
</reference>
<dbReference type="Proteomes" id="UP001597369">
    <property type="component" value="Unassembled WGS sequence"/>
</dbReference>
<feature type="transmembrane region" description="Helical" evidence="1">
    <location>
        <begin position="140"/>
        <end position="160"/>
    </location>
</feature>
<protein>
    <submittedName>
        <fullName evidence="2">PepSY-associated TM helix domain-containing protein</fullName>
    </submittedName>
</protein>
<dbReference type="EMBL" id="JBHUHV010000039">
    <property type="protein sequence ID" value="MFD2067894.1"/>
    <property type="molecule type" value="Genomic_DNA"/>
</dbReference>
<feature type="transmembrane region" description="Helical" evidence="1">
    <location>
        <begin position="12"/>
        <end position="34"/>
    </location>
</feature>
<keyword evidence="3" id="KW-1185">Reference proteome</keyword>
<gene>
    <name evidence="2" type="ORF">ACFSKU_13450</name>
</gene>
<organism evidence="2 3">
    <name type="scientific">Pontibacter silvestris</name>
    <dbReference type="NCBI Taxonomy" id="2305183"/>
    <lineage>
        <taxon>Bacteria</taxon>
        <taxon>Pseudomonadati</taxon>
        <taxon>Bacteroidota</taxon>
        <taxon>Cytophagia</taxon>
        <taxon>Cytophagales</taxon>
        <taxon>Hymenobacteraceae</taxon>
        <taxon>Pontibacter</taxon>
    </lineage>
</organism>
<feature type="transmembrane region" description="Helical" evidence="1">
    <location>
        <begin position="190"/>
        <end position="213"/>
    </location>
</feature>
<proteinExistence type="predicted"/>
<dbReference type="PROSITE" id="PS51257">
    <property type="entry name" value="PROKAR_LIPOPROTEIN"/>
    <property type="match status" value="1"/>
</dbReference>
<sequence>MTLKKVINKIHLWLGLASGLLVLFLGITGCILAFQHEIESATQPYQFVAAQNIAKLPPSKLKAIADAQLPGKHAHSISYEKGKASEVVYYGFDPQYYDMVFLNPYNGEVLKVKNMNRDFFRIVIMGHYYLWLPPAIGQPIVAGGTLIFLILLITGIVLWWPKNKAARKQRFTIKWNAKWRRTNYDMHNVLGFYMTWVAVFIAITGLVMGFQWFSKSVYWVASGGKQLTEFYEPLSDTTKLTTNRNAPAIDLVWLKMQEEHKLVGGSLEVHAPAGKGATIETALNPNTDTYWQSDYRYFDQYTLQEVPVTHMYGRFSEASAADKIMRMNYDIHVGAIGGLAGKTIAFFASLLAASMPITGFLIWWGRRKKAKKEKPKVVKSYKTLSGAEQRNKNNIRVIKV</sequence>
<evidence type="ECO:0000313" key="3">
    <source>
        <dbReference type="Proteomes" id="UP001597369"/>
    </source>
</evidence>
<feature type="transmembrane region" description="Helical" evidence="1">
    <location>
        <begin position="344"/>
        <end position="364"/>
    </location>
</feature>